<dbReference type="AlphaFoldDB" id="A0AAV9ZGJ5"/>
<evidence type="ECO:0000313" key="1">
    <source>
        <dbReference type="EMBL" id="KAK6981157.1"/>
    </source>
</evidence>
<proteinExistence type="predicted"/>
<accession>A0AAV9ZGJ5</accession>
<protein>
    <submittedName>
        <fullName evidence="1">Uncharacterized protein</fullName>
    </submittedName>
</protein>
<dbReference type="Proteomes" id="UP001362999">
    <property type="component" value="Unassembled WGS sequence"/>
</dbReference>
<dbReference type="EMBL" id="JAWWNJ010000153">
    <property type="protein sequence ID" value="KAK6981157.1"/>
    <property type="molecule type" value="Genomic_DNA"/>
</dbReference>
<gene>
    <name evidence="1" type="ORF">R3P38DRAFT_3115314</name>
</gene>
<reference evidence="1 2" key="1">
    <citation type="journal article" date="2024" name="J Genomics">
        <title>Draft genome sequencing and assembly of Favolaschia claudopus CIRM-BRFM 2984 isolated from oak limbs.</title>
        <authorList>
            <person name="Navarro D."/>
            <person name="Drula E."/>
            <person name="Chaduli D."/>
            <person name="Cazenave R."/>
            <person name="Ahrendt S."/>
            <person name="Wang J."/>
            <person name="Lipzen A."/>
            <person name="Daum C."/>
            <person name="Barry K."/>
            <person name="Grigoriev I.V."/>
            <person name="Favel A."/>
            <person name="Rosso M.N."/>
            <person name="Martin F."/>
        </authorList>
    </citation>
    <scope>NUCLEOTIDE SEQUENCE [LARGE SCALE GENOMIC DNA]</scope>
    <source>
        <strain evidence="1 2">CIRM-BRFM 2984</strain>
    </source>
</reference>
<keyword evidence="2" id="KW-1185">Reference proteome</keyword>
<name>A0AAV9ZGJ5_9AGAR</name>
<sequence>MQDRFLLQTLLCSEYTRILSGVVVALKCSDAVCTVPIARPRRSISDGDRIKSLSVARVLYMCLLHAMHFSPTFPAFIVLAFGAIFQAAAAPNANVDSSSLTRRNWCGYERSCSCTPNTKTGCKLTLDKCSGQFYWPTTCTGCDPCVEACVDFFTCLPQAEAKA</sequence>
<comment type="caution">
    <text evidence="1">The sequence shown here is derived from an EMBL/GenBank/DDBJ whole genome shotgun (WGS) entry which is preliminary data.</text>
</comment>
<organism evidence="1 2">
    <name type="scientific">Favolaschia claudopus</name>
    <dbReference type="NCBI Taxonomy" id="2862362"/>
    <lineage>
        <taxon>Eukaryota</taxon>
        <taxon>Fungi</taxon>
        <taxon>Dikarya</taxon>
        <taxon>Basidiomycota</taxon>
        <taxon>Agaricomycotina</taxon>
        <taxon>Agaricomycetes</taxon>
        <taxon>Agaricomycetidae</taxon>
        <taxon>Agaricales</taxon>
        <taxon>Marasmiineae</taxon>
        <taxon>Mycenaceae</taxon>
        <taxon>Favolaschia</taxon>
    </lineage>
</organism>
<evidence type="ECO:0000313" key="2">
    <source>
        <dbReference type="Proteomes" id="UP001362999"/>
    </source>
</evidence>